<gene>
    <name evidence="1" type="ORF">SAMN02745885_02400</name>
</gene>
<dbReference type="GO" id="GO:0051537">
    <property type="term" value="F:2 iron, 2 sulfur cluster binding"/>
    <property type="evidence" value="ECO:0007669"/>
    <property type="project" value="InterPro"/>
</dbReference>
<keyword evidence="2" id="KW-1185">Reference proteome</keyword>
<reference evidence="2" key="1">
    <citation type="submission" date="2017-02" db="EMBL/GenBank/DDBJ databases">
        <authorList>
            <person name="Varghese N."/>
            <person name="Submissions S."/>
        </authorList>
    </citation>
    <scope>NUCLEOTIDE SEQUENCE [LARGE SCALE GENOMIC DNA]</scope>
    <source>
        <strain evidence="2">DSM 16521</strain>
    </source>
</reference>
<dbReference type="InterPro" id="IPR036922">
    <property type="entry name" value="Rieske_2Fe-2S_sf"/>
</dbReference>
<evidence type="ECO:0000313" key="2">
    <source>
        <dbReference type="Proteomes" id="UP000189933"/>
    </source>
</evidence>
<evidence type="ECO:0000313" key="1">
    <source>
        <dbReference type="EMBL" id="SKA22424.1"/>
    </source>
</evidence>
<protein>
    <submittedName>
        <fullName evidence="1">Uncharacterized protein</fullName>
    </submittedName>
</protein>
<dbReference type="AlphaFoldDB" id="A0A1T4S2H1"/>
<dbReference type="EMBL" id="FUXM01000041">
    <property type="protein sequence ID" value="SKA22424.1"/>
    <property type="molecule type" value="Genomic_DNA"/>
</dbReference>
<dbReference type="SUPFAM" id="SSF50022">
    <property type="entry name" value="ISP domain"/>
    <property type="match status" value="1"/>
</dbReference>
<organism evidence="1 2">
    <name type="scientific">Carboxydocella sporoproducens DSM 16521</name>
    <dbReference type="NCBI Taxonomy" id="1121270"/>
    <lineage>
        <taxon>Bacteria</taxon>
        <taxon>Bacillati</taxon>
        <taxon>Bacillota</taxon>
        <taxon>Clostridia</taxon>
        <taxon>Eubacteriales</taxon>
        <taxon>Clostridiales Family XVI. Incertae Sedis</taxon>
        <taxon>Carboxydocella</taxon>
    </lineage>
</organism>
<sequence length="156" mass="18127">MSKLWANDWGDVSMTAEKKLTRAEFFNWFIKKSMEKAVEVGDELIKKASTLGLEVNEGVVLCGLEDVSSTPKKIFYRNNTYFLWAWNHSFALTYSICPHDRFPLMLRREYQEFFCPLCQKSWSWENTAWQEIGNIPVEVIDSKVLLSSEAQSLLAQ</sequence>
<dbReference type="Proteomes" id="UP000189933">
    <property type="component" value="Unassembled WGS sequence"/>
</dbReference>
<accession>A0A1T4S2H1</accession>
<proteinExistence type="predicted"/>
<name>A0A1T4S2H1_9FIRM</name>